<sequence length="22" mass="2587">MFLMALSKRGLFGLDLVFEDQR</sequence>
<reference evidence="1" key="1">
    <citation type="submission" date="2018-05" db="EMBL/GenBank/DDBJ databases">
        <authorList>
            <person name="Lanie J.A."/>
            <person name="Ng W.-L."/>
            <person name="Kazmierczak K.M."/>
            <person name="Andrzejewski T.M."/>
            <person name="Davidsen T.M."/>
            <person name="Wayne K.J."/>
            <person name="Tettelin H."/>
            <person name="Glass J.I."/>
            <person name="Rusch D."/>
            <person name="Podicherti R."/>
            <person name="Tsui H.-C.T."/>
            <person name="Winkler M.E."/>
        </authorList>
    </citation>
    <scope>NUCLEOTIDE SEQUENCE</scope>
</reference>
<organism evidence="1">
    <name type="scientific">marine metagenome</name>
    <dbReference type="NCBI Taxonomy" id="408172"/>
    <lineage>
        <taxon>unclassified sequences</taxon>
        <taxon>metagenomes</taxon>
        <taxon>ecological metagenomes</taxon>
    </lineage>
</organism>
<name>A0A381PAC3_9ZZZZ</name>
<dbReference type="EMBL" id="UINC01000927">
    <property type="protein sequence ID" value="SUZ63926.1"/>
    <property type="molecule type" value="Genomic_DNA"/>
</dbReference>
<evidence type="ECO:0000313" key="1">
    <source>
        <dbReference type="EMBL" id="SUZ63926.1"/>
    </source>
</evidence>
<dbReference type="AlphaFoldDB" id="A0A381PAC3"/>
<protein>
    <submittedName>
        <fullName evidence="1">Uncharacterized protein</fullName>
    </submittedName>
</protein>
<gene>
    <name evidence="1" type="ORF">METZ01_LOCUS16780</name>
</gene>
<accession>A0A381PAC3</accession>
<proteinExistence type="predicted"/>